<feature type="region of interest" description="Disordered" evidence="9">
    <location>
        <begin position="25"/>
        <end position="50"/>
    </location>
</feature>
<evidence type="ECO:0000256" key="7">
    <source>
        <dbReference type="PIRSR" id="PIRSR601765-1"/>
    </source>
</evidence>
<dbReference type="PANTHER" id="PTHR11002">
    <property type="entry name" value="CARBONIC ANHYDRASE"/>
    <property type="match status" value="1"/>
</dbReference>
<dbReference type="InterPro" id="IPR045066">
    <property type="entry name" value="Beta_CA_cladeB"/>
</dbReference>
<evidence type="ECO:0000256" key="1">
    <source>
        <dbReference type="ARBA" id="ARBA00006217"/>
    </source>
</evidence>
<dbReference type="InterPro" id="IPR001765">
    <property type="entry name" value="Carbonic_anhydrase"/>
</dbReference>
<evidence type="ECO:0000256" key="9">
    <source>
        <dbReference type="SAM" id="MobiDB-lite"/>
    </source>
</evidence>
<dbReference type="Gene3D" id="3.40.1050.10">
    <property type="entry name" value="Carbonic anhydrase"/>
    <property type="match status" value="1"/>
</dbReference>
<evidence type="ECO:0000256" key="2">
    <source>
        <dbReference type="ARBA" id="ARBA00012925"/>
    </source>
</evidence>
<keyword evidence="5 8" id="KW-0456">Lyase</keyword>
<keyword evidence="11" id="KW-1185">Reference proteome</keyword>
<dbReference type="InterPro" id="IPR036874">
    <property type="entry name" value="Carbonic_anhydrase_sf"/>
</dbReference>
<comment type="similarity">
    <text evidence="1 8">Belongs to the beta-class carbonic anhydrase family.</text>
</comment>
<dbReference type="SUPFAM" id="SSF53056">
    <property type="entry name" value="beta-carbonic anhydrase, cab"/>
    <property type="match status" value="1"/>
</dbReference>
<keyword evidence="4 7" id="KW-0862">Zinc</keyword>
<evidence type="ECO:0000256" key="5">
    <source>
        <dbReference type="ARBA" id="ARBA00023239"/>
    </source>
</evidence>
<evidence type="ECO:0000313" key="11">
    <source>
        <dbReference type="Proteomes" id="UP000244081"/>
    </source>
</evidence>
<dbReference type="GO" id="GO:0015976">
    <property type="term" value="P:carbon utilization"/>
    <property type="evidence" value="ECO:0007669"/>
    <property type="project" value="InterPro"/>
</dbReference>
<comment type="function">
    <text evidence="8">Reversible hydration of carbon dioxide.</text>
</comment>
<dbReference type="InterPro" id="IPR015892">
    <property type="entry name" value="Carbonic_anhydrase_CS"/>
</dbReference>
<feature type="compositionally biased region" description="Polar residues" evidence="9">
    <location>
        <begin position="25"/>
        <end position="44"/>
    </location>
</feature>
<comment type="cofactor">
    <cofactor evidence="7">
        <name>Zn(2+)</name>
        <dbReference type="ChEBI" id="CHEBI:29105"/>
    </cofactor>
    <text evidence="7">Binds 1 zinc ion per subunit.</text>
</comment>
<comment type="caution">
    <text evidence="10">The sequence shown here is derived from an EMBL/GenBank/DDBJ whole genome shotgun (WGS) entry which is preliminary data.</text>
</comment>
<proteinExistence type="inferred from homology"/>
<reference evidence="10 11" key="1">
    <citation type="submission" date="2018-04" db="EMBL/GenBank/DDBJ databases">
        <title>Genomic Encyclopedia of Archaeal and Bacterial Type Strains, Phase II (KMG-II): from individual species to whole genera.</title>
        <authorList>
            <person name="Goeker M."/>
        </authorList>
    </citation>
    <scope>NUCLEOTIDE SEQUENCE [LARGE SCALE GENOMIC DNA]</scope>
    <source>
        <strain evidence="10 11">DSM 23382</strain>
    </source>
</reference>
<evidence type="ECO:0000256" key="6">
    <source>
        <dbReference type="ARBA" id="ARBA00048348"/>
    </source>
</evidence>
<dbReference type="Pfam" id="PF00484">
    <property type="entry name" value="Pro_CA"/>
    <property type="match status" value="1"/>
</dbReference>
<gene>
    <name evidence="10" type="ORF">C8N35_1011339</name>
</gene>
<feature type="binding site" evidence="7">
    <location>
        <position position="160"/>
    </location>
    <ligand>
        <name>Zn(2+)</name>
        <dbReference type="ChEBI" id="CHEBI:29105"/>
    </ligand>
</feature>
<keyword evidence="3 7" id="KW-0479">Metal-binding</keyword>
<feature type="binding site" evidence="7">
    <location>
        <position position="101"/>
    </location>
    <ligand>
        <name>Zn(2+)</name>
        <dbReference type="ChEBI" id="CHEBI:29105"/>
    </ligand>
</feature>
<dbReference type="EC" id="4.2.1.1" evidence="2 8"/>
<feature type="binding site" evidence="7">
    <location>
        <position position="163"/>
    </location>
    <ligand>
        <name>Zn(2+)</name>
        <dbReference type="ChEBI" id="CHEBI:29105"/>
    </ligand>
</feature>
<comment type="catalytic activity">
    <reaction evidence="6 8">
        <text>hydrogencarbonate + H(+) = CO2 + H2O</text>
        <dbReference type="Rhea" id="RHEA:10748"/>
        <dbReference type="ChEBI" id="CHEBI:15377"/>
        <dbReference type="ChEBI" id="CHEBI:15378"/>
        <dbReference type="ChEBI" id="CHEBI:16526"/>
        <dbReference type="ChEBI" id="CHEBI:17544"/>
        <dbReference type="EC" id="4.2.1.1"/>
    </reaction>
</comment>
<organism evidence="10 11">
    <name type="scientific">Breoghania corrubedonensis</name>
    <dbReference type="NCBI Taxonomy" id="665038"/>
    <lineage>
        <taxon>Bacteria</taxon>
        <taxon>Pseudomonadati</taxon>
        <taxon>Pseudomonadota</taxon>
        <taxon>Alphaproteobacteria</taxon>
        <taxon>Hyphomicrobiales</taxon>
        <taxon>Stappiaceae</taxon>
        <taxon>Breoghania</taxon>
    </lineage>
</organism>
<dbReference type="CDD" id="cd00884">
    <property type="entry name" value="beta_CA_cladeB"/>
    <property type="match status" value="1"/>
</dbReference>
<dbReference type="GO" id="GO:0008270">
    <property type="term" value="F:zinc ion binding"/>
    <property type="evidence" value="ECO:0007669"/>
    <property type="project" value="UniProtKB-UniRule"/>
</dbReference>
<protein>
    <recommendedName>
        <fullName evidence="2 8">Carbonic anhydrase</fullName>
        <ecNumber evidence="2 8">4.2.1.1</ecNumber>
    </recommendedName>
    <alternativeName>
        <fullName evidence="8">Carbonate dehydratase</fullName>
    </alternativeName>
</protein>
<accession>A0A2T5VHT9</accession>
<dbReference type="Proteomes" id="UP000244081">
    <property type="component" value="Unassembled WGS sequence"/>
</dbReference>
<dbReference type="EMBL" id="QAYG01000001">
    <property type="protein sequence ID" value="PTW63288.1"/>
    <property type="molecule type" value="Genomic_DNA"/>
</dbReference>
<dbReference type="AlphaFoldDB" id="A0A2T5VHT9"/>
<dbReference type="PANTHER" id="PTHR11002:SF76">
    <property type="entry name" value="CARBONIC ANHYDRASE"/>
    <property type="match status" value="1"/>
</dbReference>
<evidence type="ECO:0000256" key="4">
    <source>
        <dbReference type="ARBA" id="ARBA00022833"/>
    </source>
</evidence>
<dbReference type="SMART" id="SM00947">
    <property type="entry name" value="Pro_CA"/>
    <property type="match status" value="1"/>
</dbReference>
<feature type="binding site" evidence="7">
    <location>
        <position position="99"/>
    </location>
    <ligand>
        <name>Zn(2+)</name>
        <dbReference type="ChEBI" id="CHEBI:29105"/>
    </ligand>
</feature>
<evidence type="ECO:0000256" key="3">
    <source>
        <dbReference type="ARBA" id="ARBA00022723"/>
    </source>
</evidence>
<dbReference type="GO" id="GO:0004089">
    <property type="term" value="F:carbonate dehydratase activity"/>
    <property type="evidence" value="ECO:0007669"/>
    <property type="project" value="UniProtKB-UniRule"/>
</dbReference>
<name>A0A2T5VHT9_9HYPH</name>
<evidence type="ECO:0000256" key="8">
    <source>
        <dbReference type="RuleBase" id="RU003956"/>
    </source>
</evidence>
<evidence type="ECO:0000313" key="10">
    <source>
        <dbReference type="EMBL" id="PTW63288.1"/>
    </source>
</evidence>
<sequence>MRRKTIEDGREDLLGLRVVSCGPSNGVMSMSETKNTVNKPSASSDGRHEVGTGQAQMTFPADLLSGYSRYRNKSFLPNKRALEDLAIYGQKPKVLVIGCCDSRVTPEGIFDVGPGELFVVRNVANLVPPYEEHGDYHGTSAALEFAVHGLKVEHIVVLGHARCGGIAAFRAEDAEPLSPGNFIGKWITLLQPAARTLACNPVDHGLEPQMAMEFAGIRQSLKNLRTFPWVEDLETKNRLALHGAWFDIRSGQLKLMDPETALFHDAETNQVVVGV</sequence>
<dbReference type="PROSITE" id="PS00705">
    <property type="entry name" value="PROK_CO2_ANHYDRASE_2"/>
    <property type="match status" value="1"/>
</dbReference>